<keyword evidence="9 21" id="KW-0863">Zinc-finger</keyword>
<organism evidence="27 28">
    <name type="scientific">Anas platyrhynchos</name>
    <name type="common">Mallard</name>
    <name type="synonym">Anas boschas</name>
    <dbReference type="NCBI Taxonomy" id="8839"/>
    <lineage>
        <taxon>Eukaryota</taxon>
        <taxon>Metazoa</taxon>
        <taxon>Chordata</taxon>
        <taxon>Craniata</taxon>
        <taxon>Vertebrata</taxon>
        <taxon>Euteleostomi</taxon>
        <taxon>Archelosauria</taxon>
        <taxon>Archosauria</taxon>
        <taxon>Dinosauria</taxon>
        <taxon>Saurischia</taxon>
        <taxon>Theropoda</taxon>
        <taxon>Coelurosauria</taxon>
        <taxon>Aves</taxon>
        <taxon>Neognathae</taxon>
        <taxon>Galloanserae</taxon>
        <taxon>Anseriformes</taxon>
        <taxon>Anatidae</taxon>
        <taxon>Anatinae</taxon>
        <taxon>Anas</taxon>
    </lineage>
</organism>
<feature type="region of interest" description="Disordered" evidence="22">
    <location>
        <begin position="895"/>
        <end position="916"/>
    </location>
</feature>
<dbReference type="InterPro" id="IPR050185">
    <property type="entry name" value="Ub_carboxyl-term_hydrolase"/>
</dbReference>
<evidence type="ECO:0000256" key="2">
    <source>
        <dbReference type="ARBA" id="ARBA00004389"/>
    </source>
</evidence>
<feature type="domain" description="USP" evidence="24">
    <location>
        <begin position="497"/>
        <end position="1182"/>
    </location>
</feature>
<evidence type="ECO:0000256" key="18">
    <source>
        <dbReference type="ARBA" id="ARBA00075186"/>
    </source>
</evidence>
<evidence type="ECO:0000256" key="22">
    <source>
        <dbReference type="SAM" id="MobiDB-lite"/>
    </source>
</evidence>
<evidence type="ECO:0000256" key="14">
    <source>
        <dbReference type="ARBA" id="ARBA00022833"/>
    </source>
</evidence>
<feature type="compositionally biased region" description="Basic and acidic residues" evidence="22">
    <location>
        <begin position="15"/>
        <end position="44"/>
    </location>
</feature>
<dbReference type="FunFam" id="3.90.70.10:FF:000012">
    <property type="entry name" value="ubiquitin carboxyl-terminal hydrolase 19 isoform X2"/>
    <property type="match status" value="1"/>
</dbReference>
<dbReference type="PROSITE" id="PS51203">
    <property type="entry name" value="CS"/>
    <property type="match status" value="2"/>
</dbReference>
<keyword evidence="6 23" id="KW-0812">Transmembrane</keyword>
<dbReference type="InterPro" id="IPR028889">
    <property type="entry name" value="USP"/>
</dbReference>
<reference evidence="27" key="2">
    <citation type="submission" date="2025-08" db="UniProtKB">
        <authorList>
            <consortium name="Ensembl"/>
        </authorList>
    </citation>
    <scope>IDENTIFICATION</scope>
</reference>
<evidence type="ECO:0000256" key="17">
    <source>
        <dbReference type="ARBA" id="ARBA00071653"/>
    </source>
</evidence>
<dbReference type="Pfam" id="PF00443">
    <property type="entry name" value="UCH"/>
    <property type="match status" value="1"/>
</dbReference>
<dbReference type="FunFam" id="6.10.140.2220:FF:000004">
    <property type="entry name" value="ubiquitin carboxyl-terminal hydrolase 19 isoform X9"/>
    <property type="match status" value="1"/>
</dbReference>
<dbReference type="FunFam" id="2.60.40.790:FF:000074">
    <property type="entry name" value="Ubiquitin-specific peptidase 19"/>
    <property type="match status" value="1"/>
</dbReference>
<dbReference type="InterPro" id="IPR007052">
    <property type="entry name" value="CS_dom"/>
</dbReference>
<feature type="domain" description="MYND-type" evidence="25">
    <location>
        <begin position="788"/>
        <end position="830"/>
    </location>
</feature>
<evidence type="ECO:0000313" key="28">
    <source>
        <dbReference type="Proteomes" id="UP000694400"/>
    </source>
</evidence>
<dbReference type="PROSITE" id="PS50865">
    <property type="entry name" value="ZF_MYND_2"/>
    <property type="match status" value="1"/>
</dbReference>
<keyword evidence="14" id="KW-0862">Zinc</keyword>
<evidence type="ECO:0000259" key="26">
    <source>
        <dbReference type="PROSITE" id="PS51203"/>
    </source>
</evidence>
<evidence type="ECO:0000256" key="13">
    <source>
        <dbReference type="ARBA" id="ARBA00022824"/>
    </source>
</evidence>
<dbReference type="SUPFAM" id="SSF54001">
    <property type="entry name" value="Cysteine proteinases"/>
    <property type="match status" value="1"/>
</dbReference>
<evidence type="ECO:0000256" key="20">
    <source>
        <dbReference type="ARBA" id="ARBA00081973"/>
    </source>
</evidence>
<dbReference type="InterPro" id="IPR018200">
    <property type="entry name" value="USP_CS"/>
</dbReference>
<feature type="region of interest" description="Disordered" evidence="22">
    <location>
        <begin position="385"/>
        <end position="438"/>
    </location>
</feature>
<dbReference type="FunFam" id="3.90.70.10:FF:000020">
    <property type="entry name" value="ubiquitin carboxyl-terminal hydrolase 19 isoform X4"/>
    <property type="match status" value="1"/>
</dbReference>
<evidence type="ECO:0000259" key="25">
    <source>
        <dbReference type="PROSITE" id="PS50865"/>
    </source>
</evidence>
<keyword evidence="15 23" id="KW-1133">Transmembrane helix</keyword>
<dbReference type="PROSITE" id="PS00973">
    <property type="entry name" value="USP_2"/>
    <property type="match status" value="1"/>
</dbReference>
<evidence type="ECO:0000256" key="1">
    <source>
        <dbReference type="ARBA" id="ARBA00000707"/>
    </source>
</evidence>
<dbReference type="InterPro" id="IPR008978">
    <property type="entry name" value="HSP20-like_chaperone"/>
</dbReference>
<dbReference type="PANTHER" id="PTHR21646:SF74">
    <property type="entry name" value="UBIQUITIN CARBOXYL-TERMINAL HYDROLASE 19"/>
    <property type="match status" value="1"/>
</dbReference>
<dbReference type="GO" id="GO:0016579">
    <property type="term" value="P:protein deubiquitination"/>
    <property type="evidence" value="ECO:0007669"/>
    <property type="project" value="InterPro"/>
</dbReference>
<feature type="domain" description="CS" evidence="26">
    <location>
        <begin position="116"/>
        <end position="205"/>
    </location>
</feature>
<proteinExistence type="predicted"/>
<dbReference type="InterPro" id="IPR002893">
    <property type="entry name" value="Znf_MYND"/>
</dbReference>
<comment type="catalytic activity">
    <reaction evidence="1">
        <text>Thiol-dependent hydrolysis of ester, thioester, amide, peptide and isopeptide bonds formed by the C-terminal Gly of ubiquitin (a 76-residue protein attached to proteins as an intracellular targeting signal).</text>
        <dbReference type="EC" id="3.4.19.12"/>
    </reaction>
</comment>
<keyword evidence="5" id="KW-0645">Protease</keyword>
<evidence type="ECO:0000256" key="5">
    <source>
        <dbReference type="ARBA" id="ARBA00022670"/>
    </source>
</evidence>
<reference evidence="27" key="3">
    <citation type="submission" date="2025-09" db="UniProtKB">
        <authorList>
            <consortium name="Ensembl"/>
        </authorList>
    </citation>
    <scope>IDENTIFICATION</scope>
</reference>
<keyword evidence="8" id="KW-0677">Repeat</keyword>
<dbReference type="Ensembl" id="ENSAPLT00020023785.1">
    <property type="protein sequence ID" value="ENSAPLP00020022037.1"/>
    <property type="gene ID" value="ENSAPLG00020014767.1"/>
</dbReference>
<evidence type="ECO:0000256" key="6">
    <source>
        <dbReference type="ARBA" id="ARBA00022692"/>
    </source>
</evidence>
<evidence type="ECO:0000256" key="15">
    <source>
        <dbReference type="ARBA" id="ARBA00022989"/>
    </source>
</evidence>
<keyword evidence="4" id="KW-0597">Phosphoprotein</keyword>
<dbReference type="InterPro" id="IPR038765">
    <property type="entry name" value="Papain-like_cys_pep_sf"/>
</dbReference>
<evidence type="ECO:0000256" key="10">
    <source>
        <dbReference type="ARBA" id="ARBA00022786"/>
    </source>
</evidence>
<keyword evidence="10" id="KW-0833">Ubl conjugation pathway</keyword>
<feature type="domain" description="CS" evidence="26">
    <location>
        <begin position="282"/>
        <end position="384"/>
    </location>
</feature>
<evidence type="ECO:0000256" key="23">
    <source>
        <dbReference type="SAM" id="Phobius"/>
    </source>
</evidence>
<feature type="region of interest" description="Disordered" evidence="22">
    <location>
        <begin position="1"/>
        <end position="47"/>
    </location>
</feature>
<keyword evidence="7" id="KW-0479">Metal-binding</keyword>
<protein>
    <recommendedName>
        <fullName evidence="17">Ubiquitin carboxyl-terminal hydrolase 19</fullName>
        <ecNumber evidence="3">3.4.19.12</ecNumber>
    </recommendedName>
    <alternativeName>
        <fullName evidence="20">Deubiquitinating enzyme 19</fullName>
    </alternativeName>
    <alternativeName>
        <fullName evidence="18">Ubiquitin thioesterase 19</fullName>
    </alternativeName>
    <alternativeName>
        <fullName evidence="19">Ubiquitin-specific-processing protease 19</fullName>
    </alternativeName>
</protein>
<dbReference type="GO" id="GO:0036503">
    <property type="term" value="P:ERAD pathway"/>
    <property type="evidence" value="ECO:0007669"/>
    <property type="project" value="TreeGrafter"/>
</dbReference>
<feature type="region of interest" description="Disordered" evidence="22">
    <location>
        <begin position="452"/>
        <end position="486"/>
    </location>
</feature>
<dbReference type="Gene3D" id="2.60.40.790">
    <property type="match status" value="2"/>
</dbReference>
<evidence type="ECO:0000256" key="8">
    <source>
        <dbReference type="ARBA" id="ARBA00022737"/>
    </source>
</evidence>
<keyword evidence="13" id="KW-0256">Endoplasmic reticulum</keyword>
<dbReference type="GO" id="GO:0031647">
    <property type="term" value="P:regulation of protein stability"/>
    <property type="evidence" value="ECO:0007669"/>
    <property type="project" value="UniProtKB-ARBA"/>
</dbReference>
<evidence type="ECO:0000256" key="4">
    <source>
        <dbReference type="ARBA" id="ARBA00022553"/>
    </source>
</evidence>
<evidence type="ECO:0000256" key="16">
    <source>
        <dbReference type="ARBA" id="ARBA00023136"/>
    </source>
</evidence>
<dbReference type="Pfam" id="PF01753">
    <property type="entry name" value="zf-MYND"/>
    <property type="match status" value="1"/>
</dbReference>
<dbReference type="PROSITE" id="PS01360">
    <property type="entry name" value="ZF_MYND_1"/>
    <property type="match status" value="1"/>
</dbReference>
<dbReference type="EC" id="3.4.19.12" evidence="3"/>
<dbReference type="GO" id="GO:0004843">
    <property type="term" value="F:cysteine-type deubiquitinase activity"/>
    <property type="evidence" value="ECO:0007669"/>
    <property type="project" value="UniProtKB-EC"/>
</dbReference>
<accession>A0A8B9ZJF3</accession>
<dbReference type="PROSITE" id="PS50235">
    <property type="entry name" value="USP_3"/>
    <property type="match status" value="1"/>
</dbReference>
<evidence type="ECO:0000256" key="12">
    <source>
        <dbReference type="ARBA" id="ARBA00022807"/>
    </source>
</evidence>
<dbReference type="SUPFAM" id="SSF49764">
    <property type="entry name" value="HSP20-like chaperones"/>
    <property type="match status" value="2"/>
</dbReference>
<evidence type="ECO:0000256" key="19">
    <source>
        <dbReference type="ARBA" id="ARBA00078778"/>
    </source>
</evidence>
<evidence type="ECO:0000256" key="9">
    <source>
        <dbReference type="ARBA" id="ARBA00022771"/>
    </source>
</evidence>
<dbReference type="Gene3D" id="3.90.70.10">
    <property type="entry name" value="Cysteine proteinases"/>
    <property type="match status" value="2"/>
</dbReference>
<reference evidence="27" key="1">
    <citation type="submission" date="2019-08" db="EMBL/GenBank/DDBJ databases">
        <title>Three high-quality genomes provides insights into domestication of ducks.</title>
        <authorList>
            <person name="Hou Z.C."/>
            <person name="Zhu F."/>
            <person name="Yin Z.T."/>
            <person name="Zhang F."/>
        </authorList>
    </citation>
    <scope>NUCLEOTIDE SEQUENCE [LARGE SCALE GENOMIC DNA]</scope>
</reference>
<keyword evidence="16 23" id="KW-0472">Membrane</keyword>
<dbReference type="FunFam" id="2.60.40.790:FF:000004">
    <property type="entry name" value="ubiquitin carboxyl-terminal hydrolase 19 isoform X9"/>
    <property type="match status" value="1"/>
</dbReference>
<evidence type="ECO:0000313" key="27">
    <source>
        <dbReference type="Ensembl" id="ENSAPLP00020022037.1"/>
    </source>
</evidence>
<evidence type="ECO:0000256" key="21">
    <source>
        <dbReference type="PROSITE-ProRule" id="PRU00134"/>
    </source>
</evidence>
<dbReference type="InterPro" id="IPR001394">
    <property type="entry name" value="Peptidase_C19_UCH"/>
</dbReference>
<keyword evidence="12" id="KW-0788">Thiol protease</keyword>
<dbReference type="CDD" id="cd06466">
    <property type="entry name" value="p23_CS_SGT1_like"/>
    <property type="match status" value="1"/>
</dbReference>
<keyword evidence="11" id="KW-0378">Hydrolase</keyword>
<evidence type="ECO:0000256" key="3">
    <source>
        <dbReference type="ARBA" id="ARBA00012759"/>
    </source>
</evidence>
<dbReference type="Pfam" id="PF04969">
    <property type="entry name" value="CS"/>
    <property type="match status" value="2"/>
</dbReference>
<evidence type="ECO:0000256" key="11">
    <source>
        <dbReference type="ARBA" id="ARBA00022801"/>
    </source>
</evidence>
<evidence type="ECO:0000256" key="7">
    <source>
        <dbReference type="ARBA" id="ARBA00022723"/>
    </source>
</evidence>
<dbReference type="GO" id="GO:0008270">
    <property type="term" value="F:zinc ion binding"/>
    <property type="evidence" value="ECO:0007669"/>
    <property type="project" value="UniProtKB-KW"/>
</dbReference>
<dbReference type="GO" id="GO:0005789">
    <property type="term" value="C:endoplasmic reticulum membrane"/>
    <property type="evidence" value="ECO:0007669"/>
    <property type="project" value="UniProtKB-SubCell"/>
</dbReference>
<feature type="compositionally biased region" description="Basic and acidic residues" evidence="22">
    <location>
        <begin position="417"/>
        <end position="434"/>
    </location>
</feature>
<feature type="transmembrane region" description="Helical" evidence="23">
    <location>
        <begin position="1261"/>
        <end position="1282"/>
    </location>
</feature>
<sequence>MSSSTNAPGQRRVSRGLDDATNKKKQKDRANQESKEGESPRKETSSACRMEILGRGLALCDIWGVGVPARALRCQNNSPTCALLLCPPVSRPEPEQAETPQERDSEEGKWRCALAATELLLDWKQNADEIIVKLNLGSGALKVEDVDAAFTDTDCVVKLPDGRQWSCQFYEEIEGSCSKVQCKKGNFLQLVLQKKIPLHTWTSLLVRGGGSSSLCCMGALSPMPLSQGASRGRDCASVLGESSKAIPAATPPLGRDSEKRDWSKDDVALEAAADEPEPIVNLTFVKNDSYEKGNDLVVVHVYVKEIHKETSKVLFREQDFTLVFQTSDVNFLRLHPGCGPHTVFRWQVKLRNLIEPDQCTYNFTVSRIDVCLKKRQSQRWGGLEAPATRVGGAKVAMPTGPTPLDKTPPGSNQHPLSSKEEARASDKEKPRVEDGGLDGVAARTAPEHVAVKQEPHIPSPKPTCMVPPMTHSPVSTESVEDDEDEDEKKKVCLPGFTGLVNLGNTCFMNSVIQSLSNTRELRDYFHGDQEINYNNPLGTGGRLAIGFAMLLRALWKGTHHAFQPSKLKAIVASKASQFTGYAQHDAQEFMAFLLDGLHEDLNRIQNKPYTETVDSDGRPDEVVAEEAWQRHKMRNDSFIVDLFQGQYKSKLVCPVCSKVSITFDPFLYLPVPLPQKQKVLTVYYFAKEPHKKPIKFLVSISKENSSAMEVLDSVAHSVRVKPENLRLAEVIKNRFHRMFLPSHCLDTVCPTDLLLCFEVLSPELAKERVVELQVQQRPQVPSVPVAKCAACQKKQLSEEEKLRRCTRCYRVGYCNVACQKTHWPDHKALCRPENIGFPFLISVPESRLTYARLAQLLEGYARYSVSVFQPPFQLGRMSPEQGLQPLLPDKPEPLAKSSCTAATSAPELGDEDRAVRPPAGASALAVPPKICPCLSAAAIPGYQHTPDSLSARATQFYINKIDAANKEYKLEDKGDAPLELTDDCSLALVWKNNERLKEFVLVESKELECVEDPGSASEAARAGHFTLEQCLNLFTKPEVLAPEEAWYCPKCKQHREASKQLMLWRLPNVLIIQLKRFSFRSFIWRDKINDMVDFPVRSLDLSKFCIGRKGEQQLPMYDLYAVINHYGGMIGGHYTAYARLPNDKNSQRSDVGWRLFDDSTVTTVDESQVVTRYAYVLFYRRRNSPVERPLPGHPPDHRAERTPSAEAAASQASLIWQELEAEEQELQLEAPQRPARNSWRPRGQKRSPGTPQHPDEGCVRYFVLATTAAIVALFLNVFYPLIYQTRWR</sequence>
<dbReference type="PROSITE" id="PS00972">
    <property type="entry name" value="USP_1"/>
    <property type="match status" value="1"/>
</dbReference>
<dbReference type="PANTHER" id="PTHR21646">
    <property type="entry name" value="UBIQUITIN CARBOXYL-TERMINAL HYDROLASE"/>
    <property type="match status" value="1"/>
</dbReference>
<comment type="subcellular location">
    <subcellularLocation>
        <location evidence="2">Endoplasmic reticulum membrane</location>
        <topology evidence="2">Single-pass membrane protein</topology>
    </subcellularLocation>
</comment>
<name>A0A8B9ZJF3_ANAPL</name>
<dbReference type="CDD" id="cd02674">
    <property type="entry name" value="Peptidase_C19R"/>
    <property type="match status" value="1"/>
</dbReference>
<feature type="region of interest" description="Disordered" evidence="22">
    <location>
        <begin position="1226"/>
        <end position="1253"/>
    </location>
</feature>
<dbReference type="SUPFAM" id="SSF144232">
    <property type="entry name" value="HIT/MYND zinc finger-like"/>
    <property type="match status" value="1"/>
</dbReference>
<dbReference type="Proteomes" id="UP000694400">
    <property type="component" value="Chromosome 10"/>
</dbReference>
<dbReference type="CDD" id="cd06463">
    <property type="entry name" value="p23_like"/>
    <property type="match status" value="1"/>
</dbReference>
<dbReference type="Gene3D" id="6.10.140.2220">
    <property type="match status" value="1"/>
</dbReference>
<evidence type="ECO:0000259" key="24">
    <source>
        <dbReference type="PROSITE" id="PS50235"/>
    </source>
</evidence>
<dbReference type="Pfam" id="PF16602">
    <property type="entry name" value="USP19_linker"/>
    <property type="match status" value="1"/>
</dbReference>